<feature type="compositionally biased region" description="Basic and acidic residues" evidence="11">
    <location>
        <begin position="1"/>
        <end position="11"/>
    </location>
</feature>
<keyword evidence="9" id="KW-0862">Zinc</keyword>
<keyword evidence="7 10" id="KW-0863">Zinc-finger</keyword>
<comment type="caution">
    <text evidence="13">The sequence shown here is derived from an EMBL/GenBank/DDBJ whole genome shotgun (WGS) entry which is preliminary data.</text>
</comment>
<dbReference type="InterPro" id="IPR013083">
    <property type="entry name" value="Znf_RING/FYVE/PHD"/>
</dbReference>
<name>A0A811S0R0_9POAL</name>
<evidence type="ECO:0000256" key="2">
    <source>
        <dbReference type="ARBA" id="ARBA00004906"/>
    </source>
</evidence>
<dbReference type="Gene3D" id="3.30.40.10">
    <property type="entry name" value="Zinc/RING finger domain, C3HC4 (zinc finger)"/>
    <property type="match status" value="1"/>
</dbReference>
<evidence type="ECO:0000313" key="14">
    <source>
        <dbReference type="Proteomes" id="UP000604825"/>
    </source>
</evidence>
<accession>A0A811S0R0</accession>
<dbReference type="GO" id="GO:0008270">
    <property type="term" value="F:zinc ion binding"/>
    <property type="evidence" value="ECO:0007669"/>
    <property type="project" value="UniProtKB-KW"/>
</dbReference>
<dbReference type="InterPro" id="IPR013010">
    <property type="entry name" value="Znf_SIAH"/>
</dbReference>
<keyword evidence="5" id="KW-0808">Transferase</keyword>
<evidence type="ECO:0000256" key="7">
    <source>
        <dbReference type="ARBA" id="ARBA00022771"/>
    </source>
</evidence>
<evidence type="ECO:0000256" key="5">
    <source>
        <dbReference type="ARBA" id="ARBA00022679"/>
    </source>
</evidence>
<dbReference type="SUPFAM" id="SSF49599">
    <property type="entry name" value="TRAF domain-like"/>
    <property type="match status" value="1"/>
</dbReference>
<evidence type="ECO:0000313" key="13">
    <source>
        <dbReference type="EMBL" id="CAD6334588.1"/>
    </source>
</evidence>
<keyword evidence="14" id="KW-1185">Reference proteome</keyword>
<organism evidence="13 14">
    <name type="scientific">Miscanthus lutarioriparius</name>
    <dbReference type="NCBI Taxonomy" id="422564"/>
    <lineage>
        <taxon>Eukaryota</taxon>
        <taxon>Viridiplantae</taxon>
        <taxon>Streptophyta</taxon>
        <taxon>Embryophyta</taxon>
        <taxon>Tracheophyta</taxon>
        <taxon>Spermatophyta</taxon>
        <taxon>Magnoliopsida</taxon>
        <taxon>Liliopsida</taxon>
        <taxon>Poales</taxon>
        <taxon>Poaceae</taxon>
        <taxon>PACMAD clade</taxon>
        <taxon>Panicoideae</taxon>
        <taxon>Andropogonodae</taxon>
        <taxon>Andropogoneae</taxon>
        <taxon>Saccharinae</taxon>
        <taxon>Miscanthus</taxon>
    </lineage>
</organism>
<dbReference type="GO" id="GO:0016567">
    <property type="term" value="P:protein ubiquitination"/>
    <property type="evidence" value="ECO:0007669"/>
    <property type="project" value="UniProtKB-UniPathway"/>
</dbReference>
<dbReference type="OrthoDB" id="615710at2759"/>
<evidence type="ECO:0000256" key="3">
    <source>
        <dbReference type="ARBA" id="ARBA00009119"/>
    </source>
</evidence>
<feature type="region of interest" description="Disordered" evidence="11">
    <location>
        <begin position="1"/>
        <end position="55"/>
    </location>
</feature>
<protein>
    <recommendedName>
        <fullName evidence="4">RING-type E3 ubiquitin transferase</fullName>
        <ecNumber evidence="4">2.3.2.27</ecNumber>
    </recommendedName>
</protein>
<dbReference type="GO" id="GO:0005737">
    <property type="term" value="C:cytoplasm"/>
    <property type="evidence" value="ECO:0007669"/>
    <property type="project" value="TreeGrafter"/>
</dbReference>
<comment type="catalytic activity">
    <reaction evidence="1">
        <text>S-ubiquitinyl-[E2 ubiquitin-conjugating enzyme]-L-cysteine + [acceptor protein]-L-lysine = [E2 ubiquitin-conjugating enzyme]-L-cysteine + N(6)-ubiquitinyl-[acceptor protein]-L-lysine.</text>
        <dbReference type="EC" id="2.3.2.27"/>
    </reaction>
</comment>
<evidence type="ECO:0000259" key="12">
    <source>
        <dbReference type="PROSITE" id="PS51081"/>
    </source>
</evidence>
<keyword evidence="8" id="KW-0833">Ubl conjugation pathway</keyword>
<dbReference type="InterPro" id="IPR052088">
    <property type="entry name" value="E3_ubiquitin-ligase_SINA"/>
</dbReference>
<dbReference type="PANTHER" id="PTHR10315:SF96">
    <property type="entry name" value="SIAH-TYPE DOMAIN-CONTAINING PROTEIN"/>
    <property type="match status" value="1"/>
</dbReference>
<dbReference type="EC" id="2.3.2.27" evidence="4"/>
<dbReference type="Proteomes" id="UP000604825">
    <property type="component" value="Unassembled WGS sequence"/>
</dbReference>
<dbReference type="GO" id="GO:0061630">
    <property type="term" value="F:ubiquitin protein ligase activity"/>
    <property type="evidence" value="ECO:0007669"/>
    <property type="project" value="UniProtKB-EC"/>
</dbReference>
<dbReference type="Pfam" id="PF21362">
    <property type="entry name" value="Sina_RING"/>
    <property type="match status" value="1"/>
</dbReference>
<dbReference type="UniPathway" id="UPA00143"/>
<proteinExistence type="inferred from homology"/>
<dbReference type="CDD" id="cd16571">
    <property type="entry name" value="RING-HC_SIAHs"/>
    <property type="match status" value="1"/>
</dbReference>
<gene>
    <name evidence="13" type="ORF">NCGR_LOCUS58686</name>
</gene>
<sequence length="345" mass="36660">MADSASKDRAAKRSGRGGPGGGDEPKQKRAGSLGVDAGGGGGSSAPATAPASASRAHPGSAAASLVDVTVEDADALDCGVCFLPLKSPIFQCDVGHVVCSLCRDKLQATGKCHVCGVATGNYRRCHAMEQLVESIRVPCLYAAHGCALRAAYYDQESHRLVCEHAPCHCPGEACSFVGSTAALLDHVSTAHKWPCITTVKTNDNGYSNVHLHDGFNLILADCSIGNKNKGSTSSVQCLLLLTVERQQLARFISVHWIDPHAAGTSGSQGPTSKEMECKLWYSANFELIRCSTWLIRHFQSWKFRVARTNLSNGLPKPDDCFQVVVPNSVVGDGTGIQIEVRIDIN</sequence>
<keyword evidence="6" id="KW-0479">Metal-binding</keyword>
<comment type="similarity">
    <text evidence="3">Belongs to the SINA (Seven in absentia) family.</text>
</comment>
<dbReference type="AlphaFoldDB" id="A0A811S0R0"/>
<feature type="compositionally biased region" description="Low complexity" evidence="11">
    <location>
        <begin position="44"/>
        <end position="54"/>
    </location>
</feature>
<feature type="domain" description="SIAH-type" evidence="12">
    <location>
        <begin position="134"/>
        <end position="192"/>
    </location>
</feature>
<evidence type="ECO:0000256" key="10">
    <source>
        <dbReference type="PROSITE-ProRule" id="PRU00455"/>
    </source>
</evidence>
<dbReference type="Pfam" id="PF21361">
    <property type="entry name" value="Sina_ZnF"/>
    <property type="match status" value="1"/>
</dbReference>
<dbReference type="EMBL" id="CAJGYO010000017">
    <property type="protein sequence ID" value="CAD6334588.1"/>
    <property type="molecule type" value="Genomic_DNA"/>
</dbReference>
<dbReference type="PANTHER" id="PTHR10315">
    <property type="entry name" value="E3 UBIQUITIN PROTEIN LIGASE SIAH"/>
    <property type="match status" value="1"/>
</dbReference>
<dbReference type="PROSITE" id="PS51081">
    <property type="entry name" value="ZF_SIAH"/>
    <property type="match status" value="1"/>
</dbReference>
<dbReference type="InterPro" id="IPR049548">
    <property type="entry name" value="Sina-like_RING"/>
</dbReference>
<evidence type="ECO:0000256" key="8">
    <source>
        <dbReference type="ARBA" id="ARBA00022786"/>
    </source>
</evidence>
<evidence type="ECO:0000256" key="4">
    <source>
        <dbReference type="ARBA" id="ARBA00012483"/>
    </source>
</evidence>
<evidence type="ECO:0000256" key="6">
    <source>
        <dbReference type="ARBA" id="ARBA00022723"/>
    </source>
</evidence>
<evidence type="ECO:0000256" key="1">
    <source>
        <dbReference type="ARBA" id="ARBA00000900"/>
    </source>
</evidence>
<evidence type="ECO:0000256" key="11">
    <source>
        <dbReference type="SAM" id="MobiDB-lite"/>
    </source>
</evidence>
<evidence type="ECO:0000256" key="9">
    <source>
        <dbReference type="ARBA" id="ARBA00022833"/>
    </source>
</evidence>
<reference evidence="13" key="1">
    <citation type="submission" date="2020-10" db="EMBL/GenBank/DDBJ databases">
        <authorList>
            <person name="Han B."/>
            <person name="Lu T."/>
            <person name="Zhao Q."/>
            <person name="Huang X."/>
            <person name="Zhao Y."/>
        </authorList>
    </citation>
    <scope>NUCLEOTIDE SEQUENCE</scope>
</reference>
<comment type="pathway">
    <text evidence="2">Protein modification; protein ubiquitination.</text>
</comment>